<comment type="similarity">
    <text evidence="2">Belongs to the glycosyltransferase 2 family.</text>
</comment>
<proteinExistence type="inferred from homology"/>
<dbReference type="PANTHER" id="PTHR43179">
    <property type="entry name" value="RHAMNOSYLTRANSFERASE WBBL"/>
    <property type="match status" value="1"/>
</dbReference>
<dbReference type="PANTHER" id="PTHR43179:SF12">
    <property type="entry name" value="GALACTOFURANOSYLTRANSFERASE GLFT2"/>
    <property type="match status" value="1"/>
</dbReference>
<evidence type="ECO:0000256" key="1">
    <source>
        <dbReference type="ARBA" id="ARBA00004776"/>
    </source>
</evidence>
<evidence type="ECO:0000259" key="6">
    <source>
        <dbReference type="Pfam" id="PF19320"/>
    </source>
</evidence>
<accession>A0ABN2URE3</accession>
<evidence type="ECO:0000256" key="4">
    <source>
        <dbReference type="ARBA" id="ARBA00022679"/>
    </source>
</evidence>
<reference evidence="7 8" key="1">
    <citation type="journal article" date="2019" name="Int. J. Syst. Evol. Microbiol.">
        <title>The Global Catalogue of Microorganisms (GCM) 10K type strain sequencing project: providing services to taxonomists for standard genome sequencing and annotation.</title>
        <authorList>
            <consortium name="The Broad Institute Genomics Platform"/>
            <consortium name="The Broad Institute Genome Sequencing Center for Infectious Disease"/>
            <person name="Wu L."/>
            <person name="Ma J."/>
        </authorList>
    </citation>
    <scope>NUCLEOTIDE SEQUENCE [LARGE SCALE GENOMIC DNA]</scope>
    <source>
        <strain evidence="7 8">JCM 15672</strain>
    </source>
</reference>
<dbReference type="Pfam" id="PF19320">
    <property type="entry name" value="GlfT2_domain3"/>
    <property type="match status" value="1"/>
</dbReference>
<organism evidence="7 8">
    <name type="scientific">Agromyces tropicus</name>
    <dbReference type="NCBI Taxonomy" id="555371"/>
    <lineage>
        <taxon>Bacteria</taxon>
        <taxon>Bacillati</taxon>
        <taxon>Actinomycetota</taxon>
        <taxon>Actinomycetes</taxon>
        <taxon>Micrococcales</taxon>
        <taxon>Microbacteriaceae</taxon>
        <taxon>Agromyces</taxon>
    </lineage>
</organism>
<name>A0ABN2URE3_9MICO</name>
<dbReference type="Gene3D" id="3.90.550.60">
    <property type="match status" value="1"/>
</dbReference>
<feature type="domain" description="Galactofuranosyltransferase GlfT2 N-terminal" evidence="5">
    <location>
        <begin position="50"/>
        <end position="164"/>
    </location>
</feature>
<keyword evidence="3" id="KW-0328">Glycosyltransferase</keyword>
<dbReference type="Pfam" id="PF13641">
    <property type="entry name" value="Glyco_tranf_2_3"/>
    <property type="match status" value="1"/>
</dbReference>
<dbReference type="EMBL" id="BAAAPW010000004">
    <property type="protein sequence ID" value="GAA2040834.1"/>
    <property type="molecule type" value="Genomic_DNA"/>
</dbReference>
<dbReference type="InterPro" id="IPR029044">
    <property type="entry name" value="Nucleotide-diphossugar_trans"/>
</dbReference>
<evidence type="ECO:0000256" key="3">
    <source>
        <dbReference type="ARBA" id="ARBA00022676"/>
    </source>
</evidence>
<keyword evidence="8" id="KW-1185">Reference proteome</keyword>
<evidence type="ECO:0000313" key="7">
    <source>
        <dbReference type="EMBL" id="GAA2040834.1"/>
    </source>
</evidence>
<feature type="domain" description="Galactofuranosyltransferase-2 C-terminal" evidence="6">
    <location>
        <begin position="441"/>
        <end position="639"/>
    </location>
</feature>
<dbReference type="InterPro" id="IPR040492">
    <property type="entry name" value="GlfT2_N"/>
</dbReference>
<evidence type="ECO:0000259" key="5">
    <source>
        <dbReference type="Pfam" id="PF17994"/>
    </source>
</evidence>
<dbReference type="SUPFAM" id="SSF53448">
    <property type="entry name" value="Nucleotide-diphospho-sugar transferases"/>
    <property type="match status" value="1"/>
</dbReference>
<gene>
    <name evidence="7" type="ORF">GCM10009819_28100</name>
</gene>
<keyword evidence="4" id="KW-0808">Transferase</keyword>
<dbReference type="Proteomes" id="UP001501196">
    <property type="component" value="Unassembled WGS sequence"/>
</dbReference>
<dbReference type="RefSeq" id="WP_344375610.1">
    <property type="nucleotide sequence ID" value="NZ_BAAAPW010000004.1"/>
</dbReference>
<comment type="caution">
    <text evidence="7">The sequence shown here is derived from an EMBL/GenBank/DDBJ whole genome shotgun (WGS) entry which is preliminary data.</text>
</comment>
<protein>
    <submittedName>
        <fullName evidence="7">Glycosyltransferase</fullName>
    </submittedName>
</protein>
<evidence type="ECO:0000313" key="8">
    <source>
        <dbReference type="Proteomes" id="UP001501196"/>
    </source>
</evidence>
<evidence type="ECO:0000256" key="2">
    <source>
        <dbReference type="ARBA" id="ARBA00006739"/>
    </source>
</evidence>
<dbReference type="InterPro" id="IPR045699">
    <property type="entry name" value="GlfT2_C"/>
</dbReference>
<sequence>MSHPTTSTTVQNVVFPADRDPDVLALYADPETWTTLDGEPVRVTADGHIDDVESRHSMRIRGGRRVSFASYFNAFPASYWQHSTSLKTIRLELEVRGEATALVYRSNPRGIAQRVAWKRSEGTETTVLAFDLPLERFADGGWYWFDLVAGDDGAVLERGAWRADLPAADGPQGLTLGITTFNKPDYCVRTLETLAADPELLDELSRIFLIDQGTRLVQDQAGFDEVAERLGDTLTVIRQPNLGGSGGFSRSMAESLDVEGAGYVMLLDDDVSVESESILRALRFARATTRPTIVGGHMFDLNSRTVLHGFAEKVDQGAFFWGPSTPEQERHDFAQANLRQSPWMHARMDADYNGWWMCLIPLEVVRRIGLALPVFIKWDDAEYGLRAKAAGIPTVSLPGAALWHISWIDKDDSIDWQAYFHARNRMVAALIHSRVPKGGRLLRSSRRIDLKHLLSMQYYAVTLRHRALQDVLAGPEELHAAMPTKLAEVRAAAAEFPETIVHPFDDELPSTTEGKRIYPIDQEGSAPSGPVLLAWTAKSALRHAVKDPAGRNVDHPQVELSKHDATWYRVPGFDSALISTADGAGANWYRRDRRTFLRLWRQSLRLHRRIEQEWDRLQERYRANASDITSPDAWRRTFGTAD</sequence>
<comment type="pathway">
    <text evidence="1">Cell wall biogenesis; cell wall polysaccharide biosynthesis.</text>
</comment>
<dbReference type="Pfam" id="PF17994">
    <property type="entry name" value="Glft2_N"/>
    <property type="match status" value="1"/>
</dbReference>